<sequence>MEITDRTPVRAELLGAYWLDSPVLNGEACCCAAQAVGLETGRTSMLRPVMLTAAVALVALVCVVAFISR</sequence>
<organism evidence="2">
    <name type="scientific">Streptomyces sp. NBC_00119</name>
    <dbReference type="NCBI Taxonomy" id="2975659"/>
    <lineage>
        <taxon>Bacteria</taxon>
        <taxon>Bacillati</taxon>
        <taxon>Actinomycetota</taxon>
        <taxon>Actinomycetes</taxon>
        <taxon>Kitasatosporales</taxon>
        <taxon>Streptomycetaceae</taxon>
        <taxon>Streptomyces</taxon>
    </lineage>
</organism>
<reference evidence="2" key="1">
    <citation type="submission" date="2022-10" db="EMBL/GenBank/DDBJ databases">
        <title>The complete genomes of actinobacterial strains from the NBC collection.</title>
        <authorList>
            <person name="Joergensen T.S."/>
            <person name="Alvarez Arevalo M."/>
            <person name="Sterndorff E.B."/>
            <person name="Faurdal D."/>
            <person name="Vuksanovic O."/>
            <person name="Mourched A.-S."/>
            <person name="Charusanti P."/>
            <person name="Shaw S."/>
            <person name="Blin K."/>
            <person name="Weber T."/>
        </authorList>
    </citation>
    <scope>NUCLEOTIDE SEQUENCE</scope>
    <source>
        <strain evidence="2">NBC_00119</strain>
    </source>
</reference>
<evidence type="ECO:0000313" key="2">
    <source>
        <dbReference type="EMBL" id="WTS09856.1"/>
    </source>
</evidence>
<keyword evidence="1" id="KW-0812">Transmembrane</keyword>
<evidence type="ECO:0000256" key="1">
    <source>
        <dbReference type="SAM" id="Phobius"/>
    </source>
</evidence>
<feature type="transmembrane region" description="Helical" evidence="1">
    <location>
        <begin position="49"/>
        <end position="67"/>
    </location>
</feature>
<protein>
    <submittedName>
        <fullName evidence="2">Uncharacterized protein</fullName>
    </submittedName>
</protein>
<gene>
    <name evidence="2" type="ORF">OHU69_01130</name>
</gene>
<accession>A0AAU1U090</accession>
<proteinExistence type="predicted"/>
<dbReference type="AlphaFoldDB" id="A0AAU1U090"/>
<keyword evidence="1" id="KW-0472">Membrane</keyword>
<dbReference type="EMBL" id="CP108195">
    <property type="protein sequence ID" value="WTS09856.1"/>
    <property type="molecule type" value="Genomic_DNA"/>
</dbReference>
<keyword evidence="1" id="KW-1133">Transmembrane helix</keyword>
<name>A0AAU1U090_9ACTN</name>